<dbReference type="PROSITE" id="PS51371">
    <property type="entry name" value="CBS"/>
    <property type="match status" value="1"/>
</dbReference>
<dbReference type="InterPro" id="IPR000644">
    <property type="entry name" value="CBS_dom"/>
</dbReference>
<feature type="domain" description="EAL" evidence="2">
    <location>
        <begin position="174"/>
        <end position="424"/>
    </location>
</feature>
<evidence type="ECO:0000259" key="2">
    <source>
        <dbReference type="PROSITE" id="PS50883"/>
    </source>
</evidence>
<feature type="domain" description="GGDEF" evidence="3">
    <location>
        <begin position="606"/>
        <end position="745"/>
    </location>
</feature>
<evidence type="ECO:0000259" key="3">
    <source>
        <dbReference type="PROSITE" id="PS50887"/>
    </source>
</evidence>
<dbReference type="InterPro" id="IPR050706">
    <property type="entry name" value="Cyclic-di-GMP_PDE-like"/>
</dbReference>
<dbReference type="RefSeq" id="WP_049740168.1">
    <property type="nucleotide sequence ID" value="NZ_BJON01000002.1"/>
</dbReference>
<dbReference type="InterPro" id="IPR043128">
    <property type="entry name" value="Rev_trsase/Diguanyl_cyclase"/>
</dbReference>
<gene>
    <name evidence="6" type="ORF">ADS79_20165</name>
    <name evidence="5" type="ORF">BRE01_03060</name>
</gene>
<keyword evidence="1" id="KW-0129">CBS domain</keyword>
<dbReference type="InterPro" id="IPR046342">
    <property type="entry name" value="CBS_dom_sf"/>
</dbReference>
<dbReference type="SUPFAM" id="SSF55073">
    <property type="entry name" value="Nucleotide cyclase"/>
    <property type="match status" value="1"/>
</dbReference>
<protein>
    <submittedName>
        <fullName evidence="6">Diguanylate cyclase</fullName>
    </submittedName>
    <submittedName>
        <fullName evidence="5">GGDEF domain-containing protein</fullName>
    </submittedName>
</protein>
<dbReference type="PATRIC" id="fig|54915.3.peg.3148"/>
<dbReference type="Gene3D" id="3.10.580.10">
    <property type="entry name" value="CBS-domain"/>
    <property type="match status" value="1"/>
</dbReference>
<accession>A0A0K9YQY4</accession>
<dbReference type="SMART" id="SM00267">
    <property type="entry name" value="GGDEF"/>
    <property type="match status" value="1"/>
</dbReference>
<dbReference type="AlphaFoldDB" id="A0A0K9YQY4"/>
<evidence type="ECO:0000313" key="6">
    <source>
        <dbReference type="EMBL" id="KNB71134.1"/>
    </source>
</evidence>
<dbReference type="CDD" id="cd01948">
    <property type="entry name" value="EAL"/>
    <property type="match status" value="1"/>
</dbReference>
<dbReference type="CDD" id="cd01949">
    <property type="entry name" value="GGDEF"/>
    <property type="match status" value="1"/>
</dbReference>
<comment type="caution">
    <text evidence="6">The sequence shown here is derived from an EMBL/GenBank/DDBJ whole genome shotgun (WGS) entry which is preliminary data.</text>
</comment>
<sequence>MLSTLIKRFRRFPFFSLDKRTWLKNVIGQEFDKGRSVVMFYVDIVKLTDVEYRYGDSSAKRVLQIFERILPAVSRQVFEIKGNILAIQKLWGDDFAIYVSFGATVSEEDCRMLSIHFQEVAEKQLNRHVSFVNREDLRVHIGYAWLPGQDIVKEMYTSVKHAVHMAKYGITSEKYTHVTQFHKLLAEENVQMHFMPIIHLPDGGALGWEALARGPQDSPFATPATLFTYAEETDTVFRLEHICRKRALEQLRYLNPHEKLFINLDPRAIDDPFLLRGKVFSLLEQYGLNPHNIVFEITERHAITNYAVFRKIIEEYRKKGYLIAVDDAGAGYSSLESITEIYPDFIKLDMSLIRNIDADPIKQALLETIVQFADKVNCKIIAEGIETESELRTLMDLGVVYGQGYFLGKPDRGMAQVSGQAMNFLRFMQEKRSNEQVEPIIFTPAMTEILAKTICVEKHAKVRRIHEIFEQNKRIESIVVLEEGEPIGLLMRFQLYQILGGQYGIALYYDRPVAQIMNTNPLLACKDDKLEEVARRAMARDAHHLYDVVIIIGEKNEYIGIVTVQSLLDKMASIKLELASSANPLTGLPGNVQIERELNQRVKQKVDQMVIYCDLDHFKWFNDRYGFEVGDQIIVRTASLLKEAAKRYGSGTDFIGHIGGDDFILITTAQCADGLGAFISDAFTPYFADIYAKRRMEDGEVLSMSMAGVYIQPGMYENAEAIAKQAAVMKKLAKSYAGTVFIKDCEFPFEDRLRLQG</sequence>
<feature type="domain" description="CBS" evidence="4">
    <location>
        <begin position="517"/>
        <end position="578"/>
    </location>
</feature>
<reference evidence="7" key="1">
    <citation type="submission" date="2015-07" db="EMBL/GenBank/DDBJ databases">
        <title>Genome sequencing project for genomic taxonomy and phylogenomics of Bacillus-like bacteria.</title>
        <authorList>
            <person name="Liu B."/>
            <person name="Wang J."/>
            <person name="Zhu Y."/>
            <person name="Liu G."/>
            <person name="Chen Q."/>
            <person name="Chen Z."/>
            <person name="Lan J."/>
            <person name="Che J."/>
            <person name="Ge C."/>
            <person name="Shi H."/>
            <person name="Pan Z."/>
            <person name="Liu X."/>
        </authorList>
    </citation>
    <scope>NUCLEOTIDE SEQUENCE [LARGE SCALE GENOMIC DNA]</scope>
    <source>
        <strain evidence="7">DSM 9887</strain>
    </source>
</reference>
<dbReference type="Proteomes" id="UP000319578">
    <property type="component" value="Unassembled WGS sequence"/>
</dbReference>
<dbReference type="SUPFAM" id="SSF141868">
    <property type="entry name" value="EAL domain-like"/>
    <property type="match status" value="1"/>
</dbReference>
<dbReference type="NCBIfam" id="TIGR00254">
    <property type="entry name" value="GGDEF"/>
    <property type="match status" value="1"/>
</dbReference>
<dbReference type="Proteomes" id="UP000036834">
    <property type="component" value="Unassembled WGS sequence"/>
</dbReference>
<dbReference type="SMART" id="SM00052">
    <property type="entry name" value="EAL"/>
    <property type="match status" value="1"/>
</dbReference>
<dbReference type="InterPro" id="IPR001633">
    <property type="entry name" value="EAL_dom"/>
</dbReference>
<reference evidence="5 8" key="3">
    <citation type="submission" date="2019-06" db="EMBL/GenBank/DDBJ databases">
        <title>Whole genome shotgun sequence of Brevibacillus reuszeri NBRC 15719.</title>
        <authorList>
            <person name="Hosoyama A."/>
            <person name="Uohara A."/>
            <person name="Ohji S."/>
            <person name="Ichikawa N."/>
        </authorList>
    </citation>
    <scope>NUCLEOTIDE SEQUENCE [LARGE SCALE GENOMIC DNA]</scope>
    <source>
        <strain evidence="5 8">NBRC 15719</strain>
    </source>
</reference>
<dbReference type="Pfam" id="PF00563">
    <property type="entry name" value="EAL"/>
    <property type="match status" value="1"/>
</dbReference>
<dbReference type="STRING" id="54915.ADS79_20165"/>
<dbReference type="Gene3D" id="3.30.70.270">
    <property type="match status" value="2"/>
</dbReference>
<organism evidence="6 7">
    <name type="scientific">Brevibacillus reuszeri</name>
    <dbReference type="NCBI Taxonomy" id="54915"/>
    <lineage>
        <taxon>Bacteria</taxon>
        <taxon>Bacillati</taxon>
        <taxon>Bacillota</taxon>
        <taxon>Bacilli</taxon>
        <taxon>Bacillales</taxon>
        <taxon>Paenibacillaceae</taxon>
        <taxon>Brevibacillus</taxon>
    </lineage>
</organism>
<evidence type="ECO:0000256" key="1">
    <source>
        <dbReference type="PROSITE-ProRule" id="PRU00703"/>
    </source>
</evidence>
<dbReference type="OrthoDB" id="9813903at2"/>
<dbReference type="PROSITE" id="PS50887">
    <property type="entry name" value="GGDEF"/>
    <property type="match status" value="2"/>
</dbReference>
<proteinExistence type="predicted"/>
<dbReference type="EMBL" id="BJON01000002">
    <property type="protein sequence ID" value="GED66604.1"/>
    <property type="molecule type" value="Genomic_DNA"/>
</dbReference>
<dbReference type="EMBL" id="LGIQ01000009">
    <property type="protein sequence ID" value="KNB71134.1"/>
    <property type="molecule type" value="Genomic_DNA"/>
</dbReference>
<dbReference type="PANTHER" id="PTHR33121">
    <property type="entry name" value="CYCLIC DI-GMP PHOSPHODIESTERASE PDEF"/>
    <property type="match status" value="1"/>
</dbReference>
<dbReference type="Gene3D" id="3.20.20.450">
    <property type="entry name" value="EAL domain"/>
    <property type="match status" value="1"/>
</dbReference>
<evidence type="ECO:0000259" key="4">
    <source>
        <dbReference type="PROSITE" id="PS51371"/>
    </source>
</evidence>
<reference evidence="6" key="2">
    <citation type="submission" date="2015-07" db="EMBL/GenBank/DDBJ databases">
        <title>MeaNS - Measles Nucleotide Surveillance Program.</title>
        <authorList>
            <person name="Tran T."/>
            <person name="Druce J."/>
        </authorList>
    </citation>
    <scope>NUCLEOTIDE SEQUENCE</scope>
    <source>
        <strain evidence="6">DSM 9887</strain>
    </source>
</reference>
<dbReference type="InterPro" id="IPR029787">
    <property type="entry name" value="Nucleotide_cyclase"/>
</dbReference>
<feature type="domain" description="GGDEF" evidence="3">
    <location>
        <begin position="35"/>
        <end position="180"/>
    </location>
</feature>
<dbReference type="Pfam" id="PF00571">
    <property type="entry name" value="CBS"/>
    <property type="match status" value="1"/>
</dbReference>
<evidence type="ECO:0000313" key="7">
    <source>
        <dbReference type="Proteomes" id="UP000036834"/>
    </source>
</evidence>
<keyword evidence="8" id="KW-1185">Reference proteome</keyword>
<dbReference type="Pfam" id="PF00990">
    <property type="entry name" value="GGDEF"/>
    <property type="match status" value="1"/>
</dbReference>
<dbReference type="PROSITE" id="PS50883">
    <property type="entry name" value="EAL"/>
    <property type="match status" value="1"/>
</dbReference>
<name>A0A0K9YQY4_9BACL</name>
<dbReference type="InterPro" id="IPR000160">
    <property type="entry name" value="GGDEF_dom"/>
</dbReference>
<dbReference type="GO" id="GO:0071111">
    <property type="term" value="F:cyclic-guanylate-specific phosphodiesterase activity"/>
    <property type="evidence" value="ECO:0007669"/>
    <property type="project" value="InterPro"/>
</dbReference>
<evidence type="ECO:0000313" key="5">
    <source>
        <dbReference type="EMBL" id="GED66604.1"/>
    </source>
</evidence>
<dbReference type="PANTHER" id="PTHR33121:SF76">
    <property type="entry name" value="SIGNALING PROTEIN"/>
    <property type="match status" value="1"/>
</dbReference>
<evidence type="ECO:0000313" key="8">
    <source>
        <dbReference type="Proteomes" id="UP000319578"/>
    </source>
</evidence>
<dbReference type="SUPFAM" id="SSF54631">
    <property type="entry name" value="CBS-domain pair"/>
    <property type="match status" value="1"/>
</dbReference>
<dbReference type="InterPro" id="IPR035919">
    <property type="entry name" value="EAL_sf"/>
</dbReference>